<evidence type="ECO:0000313" key="1">
    <source>
        <dbReference type="EMBL" id="GFY15610.1"/>
    </source>
</evidence>
<proteinExistence type="predicted"/>
<organism evidence="1 2">
    <name type="scientific">Trichonephila clavipes</name>
    <name type="common">Golden silk orbweaver</name>
    <name type="synonym">Nephila clavipes</name>
    <dbReference type="NCBI Taxonomy" id="2585209"/>
    <lineage>
        <taxon>Eukaryota</taxon>
        <taxon>Metazoa</taxon>
        <taxon>Ecdysozoa</taxon>
        <taxon>Arthropoda</taxon>
        <taxon>Chelicerata</taxon>
        <taxon>Arachnida</taxon>
        <taxon>Araneae</taxon>
        <taxon>Araneomorphae</taxon>
        <taxon>Entelegynae</taxon>
        <taxon>Araneoidea</taxon>
        <taxon>Nephilidae</taxon>
        <taxon>Trichonephila</taxon>
    </lineage>
</organism>
<accession>A0A8X6SQ30</accession>
<reference evidence="1" key="1">
    <citation type="submission" date="2020-08" db="EMBL/GenBank/DDBJ databases">
        <title>Multicomponent nature underlies the extraordinary mechanical properties of spider dragline silk.</title>
        <authorList>
            <person name="Kono N."/>
            <person name="Nakamura H."/>
            <person name="Mori M."/>
            <person name="Yoshida Y."/>
            <person name="Ohtoshi R."/>
            <person name="Malay A.D."/>
            <person name="Moran D.A.P."/>
            <person name="Tomita M."/>
            <person name="Numata K."/>
            <person name="Arakawa K."/>
        </authorList>
    </citation>
    <scope>NUCLEOTIDE SEQUENCE</scope>
</reference>
<protein>
    <submittedName>
        <fullName evidence="1">Uncharacterized protein</fullName>
    </submittedName>
</protein>
<dbReference type="AlphaFoldDB" id="A0A8X6SQ30"/>
<dbReference type="Proteomes" id="UP000887159">
    <property type="component" value="Unassembled WGS sequence"/>
</dbReference>
<name>A0A8X6SQ30_TRICX</name>
<keyword evidence="2" id="KW-1185">Reference proteome</keyword>
<evidence type="ECO:0000313" key="2">
    <source>
        <dbReference type="Proteomes" id="UP000887159"/>
    </source>
</evidence>
<comment type="caution">
    <text evidence="1">The sequence shown here is derived from an EMBL/GenBank/DDBJ whole genome shotgun (WGS) entry which is preliminary data.</text>
</comment>
<gene>
    <name evidence="1" type="ORF">TNCV_1282581</name>
</gene>
<dbReference type="EMBL" id="BMAU01021335">
    <property type="protein sequence ID" value="GFY15610.1"/>
    <property type="molecule type" value="Genomic_DNA"/>
</dbReference>
<sequence length="71" mass="8180">MKRFANTEQADVLLIYGLAERLIRVRYPQRNTGPPDVTFRRNPCTMLVVQVTQSPPSLCLLPPNDLYSYKL</sequence>